<name>A0A844E253_EUBRA</name>
<sequence length="284" mass="33415">MTNKELEIRNKANFEGYVNNNRTACIDAVMELYNRIPDVGGVFKSLFRYRSLNSDELNSLENETIFMRWPSSYKDDGDCTPVFDFEEISKYIIKEKYPLLNAEKTVKERININDIKENPKFMEKIKDLRDMWMIACFTERHDNERMWREYANNETGICLVYSFYEVLNMVKATDGMSIMPVRYVNDREKCGDIALNHKDLLDIDDNSDAKYRLTCTTKGMSYKFEEEWRLIYEREKEDADGDAKGDCIPFVNPKLIICGKSIDKESVEYQKLLDIVEKKGIKMV</sequence>
<dbReference type="EMBL" id="WKRA01000022">
    <property type="protein sequence ID" value="MSD16825.1"/>
    <property type="molecule type" value="Genomic_DNA"/>
</dbReference>
<comment type="caution">
    <text evidence="1">The sequence shown here is derived from an EMBL/GenBank/DDBJ whole genome shotgun (WGS) entry which is preliminary data.</text>
</comment>
<dbReference type="AlphaFoldDB" id="A0A844E253"/>
<gene>
    <name evidence="1" type="ORF">GKE72_12305</name>
</gene>
<evidence type="ECO:0000313" key="2">
    <source>
        <dbReference type="Proteomes" id="UP000431304"/>
    </source>
</evidence>
<evidence type="ECO:0000313" key="1">
    <source>
        <dbReference type="EMBL" id="MSD16825.1"/>
    </source>
</evidence>
<dbReference type="Pfam" id="PF11185">
    <property type="entry name" value="DUF2971"/>
    <property type="match status" value="1"/>
</dbReference>
<accession>A0A844E253</accession>
<protein>
    <submittedName>
        <fullName evidence="1">DUF2971 domain-containing protein</fullName>
    </submittedName>
</protein>
<dbReference type="GeneID" id="42786293"/>
<organism evidence="1 2">
    <name type="scientific">Eubacterium ramulus</name>
    <dbReference type="NCBI Taxonomy" id="39490"/>
    <lineage>
        <taxon>Bacteria</taxon>
        <taxon>Bacillati</taxon>
        <taxon>Bacillota</taxon>
        <taxon>Clostridia</taxon>
        <taxon>Eubacteriales</taxon>
        <taxon>Eubacteriaceae</taxon>
        <taxon>Eubacterium</taxon>
    </lineage>
</organism>
<proteinExistence type="predicted"/>
<dbReference type="Proteomes" id="UP000431304">
    <property type="component" value="Unassembled WGS sequence"/>
</dbReference>
<dbReference type="RefSeq" id="WP_021738838.1">
    <property type="nucleotide sequence ID" value="NZ_CABKSU010000042.1"/>
</dbReference>
<dbReference type="InterPro" id="IPR021352">
    <property type="entry name" value="DUF2971"/>
</dbReference>
<reference evidence="1 2" key="1">
    <citation type="journal article" date="2019" name="Nat. Med.">
        <title>A library of human gut bacterial isolates paired with longitudinal multiomics data enables mechanistic microbiome research.</title>
        <authorList>
            <person name="Poyet M."/>
            <person name="Groussin M."/>
            <person name="Gibbons S.M."/>
            <person name="Avila-Pacheco J."/>
            <person name="Jiang X."/>
            <person name="Kearney S.M."/>
            <person name="Perrotta A.R."/>
            <person name="Berdy B."/>
            <person name="Zhao S."/>
            <person name="Lieberman T.D."/>
            <person name="Swanson P.K."/>
            <person name="Smith M."/>
            <person name="Roesemann S."/>
            <person name="Alexander J.E."/>
            <person name="Rich S.A."/>
            <person name="Livny J."/>
            <person name="Vlamakis H."/>
            <person name="Clish C."/>
            <person name="Bullock K."/>
            <person name="Deik A."/>
            <person name="Scott J."/>
            <person name="Pierce K.A."/>
            <person name="Xavier R.J."/>
            <person name="Alm E.J."/>
        </authorList>
    </citation>
    <scope>NUCLEOTIDE SEQUENCE [LARGE SCALE GENOMIC DNA]</scope>
    <source>
        <strain evidence="1 2">BIOML-A3</strain>
    </source>
</reference>